<keyword evidence="3" id="KW-0378">Hydrolase</keyword>
<keyword evidence="2" id="KW-0472">Membrane</keyword>
<dbReference type="PANTHER" id="PTHR11596">
    <property type="entry name" value="ALKALINE PHOSPHATASE"/>
    <property type="match status" value="1"/>
</dbReference>
<sequence>MQQERLRLLECNTGRNKGGRGCLLNKRTPSLVLIVEKKFIAMKKSLLNLFTIFLTLMIFAGNNAQAQHRGGAKPPKYIFLFIGDGMGQAHISLTEAYLSHKKSVIGNESFSFTKFPVTGLVTTFSANSYITCSSAAGTAIATGTKTNNGMLGIDPQENNLTSFAYNLKDKGYKIGILSSVSIDHATPGAFYASSKSRSSYYDIARQLPSSGFDFFGGGGFVNPDGEDKLQTNIYTLIEKAGYKVAKGIEEMKNIKSKDKVVLVQKEGKGSDLPYAIDREEGDLTLKQIVSSAIKHLYNDKGFFIMAEGGKIDWAAHSNDGKAAILEVLDLGDAVDVAYQFYLEHPDETLILVTADHETGGITVGSQKGYVLKLSEIEEQKRSMAVDKANEEKYEEMNEKAFIGWTTTSHTGVSVPIYAIGAGSYNFTGRMDNTEISRKILKSMKIEF</sequence>
<feature type="transmembrane region" description="Helical" evidence="2">
    <location>
        <begin position="46"/>
        <end position="64"/>
    </location>
</feature>
<protein>
    <submittedName>
        <fullName evidence="3">Alkaline phosphatase 4</fullName>
        <ecNumber evidence="3">3.1.3.1</ecNumber>
    </submittedName>
</protein>
<name>A0A644U221_9ZZZZ</name>
<evidence type="ECO:0000256" key="1">
    <source>
        <dbReference type="ARBA" id="ARBA00022553"/>
    </source>
</evidence>
<dbReference type="Gene3D" id="3.40.720.10">
    <property type="entry name" value="Alkaline Phosphatase, subunit A"/>
    <property type="match status" value="1"/>
</dbReference>
<keyword evidence="2" id="KW-0812">Transmembrane</keyword>
<dbReference type="CDD" id="cd16012">
    <property type="entry name" value="ALP"/>
    <property type="match status" value="1"/>
</dbReference>
<dbReference type="SUPFAM" id="SSF53649">
    <property type="entry name" value="Alkaline phosphatase-like"/>
    <property type="match status" value="1"/>
</dbReference>
<dbReference type="AlphaFoldDB" id="A0A644U221"/>
<dbReference type="InterPro" id="IPR017850">
    <property type="entry name" value="Alkaline_phosphatase_core_sf"/>
</dbReference>
<evidence type="ECO:0000256" key="2">
    <source>
        <dbReference type="SAM" id="Phobius"/>
    </source>
</evidence>
<dbReference type="EMBL" id="VSSQ01000066">
    <property type="protein sequence ID" value="MPL72432.1"/>
    <property type="molecule type" value="Genomic_DNA"/>
</dbReference>
<comment type="caution">
    <text evidence="3">The sequence shown here is derived from an EMBL/GenBank/DDBJ whole genome shotgun (WGS) entry which is preliminary data.</text>
</comment>
<dbReference type="Pfam" id="PF00245">
    <property type="entry name" value="Alk_phosphatase"/>
    <property type="match status" value="2"/>
</dbReference>
<dbReference type="SMART" id="SM00098">
    <property type="entry name" value="alkPPc"/>
    <property type="match status" value="1"/>
</dbReference>
<organism evidence="3">
    <name type="scientific">bioreactor metagenome</name>
    <dbReference type="NCBI Taxonomy" id="1076179"/>
    <lineage>
        <taxon>unclassified sequences</taxon>
        <taxon>metagenomes</taxon>
        <taxon>ecological metagenomes</taxon>
    </lineage>
</organism>
<evidence type="ECO:0000313" key="3">
    <source>
        <dbReference type="EMBL" id="MPL72432.1"/>
    </source>
</evidence>
<reference evidence="3" key="1">
    <citation type="submission" date="2019-08" db="EMBL/GenBank/DDBJ databases">
        <authorList>
            <person name="Kucharzyk K."/>
            <person name="Murdoch R.W."/>
            <person name="Higgins S."/>
            <person name="Loffler F."/>
        </authorList>
    </citation>
    <scope>NUCLEOTIDE SEQUENCE</scope>
</reference>
<dbReference type="GO" id="GO:0004035">
    <property type="term" value="F:alkaline phosphatase activity"/>
    <property type="evidence" value="ECO:0007669"/>
    <property type="project" value="UniProtKB-EC"/>
</dbReference>
<dbReference type="InterPro" id="IPR001952">
    <property type="entry name" value="Alkaline_phosphatase"/>
</dbReference>
<dbReference type="PANTHER" id="PTHR11596:SF5">
    <property type="entry name" value="ALKALINE PHOSPHATASE"/>
    <property type="match status" value="1"/>
</dbReference>
<dbReference type="PRINTS" id="PR00113">
    <property type="entry name" value="ALKPHPHTASE"/>
</dbReference>
<keyword evidence="1" id="KW-0597">Phosphoprotein</keyword>
<accession>A0A644U221</accession>
<proteinExistence type="predicted"/>
<gene>
    <name evidence="3" type="primary">phoA_1</name>
    <name evidence="3" type="ORF">SDC9_18217</name>
</gene>
<keyword evidence="2" id="KW-1133">Transmembrane helix</keyword>
<dbReference type="EC" id="3.1.3.1" evidence="3"/>